<proteinExistence type="predicted"/>
<evidence type="ECO:0000259" key="2">
    <source>
        <dbReference type="Pfam" id="PF20152"/>
    </source>
</evidence>
<keyword evidence="4" id="KW-1185">Reference proteome</keyword>
<accession>A0AAD6UVD7</accession>
<name>A0AAD6UVD7_9AGAR</name>
<keyword evidence="1" id="KW-0812">Transmembrane</keyword>
<feature type="domain" description="DUF6534" evidence="2">
    <location>
        <begin position="175"/>
        <end position="260"/>
    </location>
</feature>
<comment type="caution">
    <text evidence="3">The sequence shown here is derived from an EMBL/GenBank/DDBJ whole genome shotgun (WGS) entry which is preliminary data.</text>
</comment>
<dbReference type="Proteomes" id="UP001219525">
    <property type="component" value="Unassembled WGS sequence"/>
</dbReference>
<keyword evidence="1" id="KW-0472">Membrane</keyword>
<feature type="transmembrane region" description="Helical" evidence="1">
    <location>
        <begin position="53"/>
        <end position="73"/>
    </location>
</feature>
<evidence type="ECO:0000313" key="3">
    <source>
        <dbReference type="EMBL" id="KAJ7195353.1"/>
    </source>
</evidence>
<dbReference type="AlphaFoldDB" id="A0AAD6UVD7"/>
<feature type="transmembrane region" description="Helical" evidence="1">
    <location>
        <begin position="20"/>
        <end position="41"/>
    </location>
</feature>
<feature type="transmembrane region" description="Helical" evidence="1">
    <location>
        <begin position="166"/>
        <end position="188"/>
    </location>
</feature>
<dbReference type="EMBL" id="JARJCW010000091">
    <property type="protein sequence ID" value="KAJ7195353.1"/>
    <property type="molecule type" value="Genomic_DNA"/>
</dbReference>
<dbReference type="PANTHER" id="PTHR40465">
    <property type="entry name" value="CHROMOSOME 1, WHOLE GENOME SHOTGUN SEQUENCE"/>
    <property type="match status" value="1"/>
</dbReference>
<evidence type="ECO:0000313" key="4">
    <source>
        <dbReference type="Proteomes" id="UP001219525"/>
    </source>
</evidence>
<protein>
    <recommendedName>
        <fullName evidence="2">DUF6534 domain-containing protein</fullName>
    </recommendedName>
</protein>
<keyword evidence="1" id="KW-1133">Transmembrane helix</keyword>
<feature type="transmembrane region" description="Helical" evidence="1">
    <location>
        <begin position="209"/>
        <end position="230"/>
    </location>
</feature>
<dbReference type="Pfam" id="PF20152">
    <property type="entry name" value="DUF6534"/>
    <property type="match status" value="1"/>
</dbReference>
<gene>
    <name evidence="3" type="ORF">GGX14DRAFT_700754</name>
</gene>
<dbReference type="InterPro" id="IPR045339">
    <property type="entry name" value="DUF6534"/>
</dbReference>
<dbReference type="PANTHER" id="PTHR40465:SF1">
    <property type="entry name" value="DUF6534 DOMAIN-CONTAINING PROTEIN"/>
    <property type="match status" value="1"/>
</dbReference>
<reference evidence="3" key="1">
    <citation type="submission" date="2023-03" db="EMBL/GenBank/DDBJ databases">
        <title>Massive genome expansion in bonnet fungi (Mycena s.s.) driven by repeated elements and novel gene families across ecological guilds.</title>
        <authorList>
            <consortium name="Lawrence Berkeley National Laboratory"/>
            <person name="Harder C.B."/>
            <person name="Miyauchi S."/>
            <person name="Viragh M."/>
            <person name="Kuo A."/>
            <person name="Thoen E."/>
            <person name="Andreopoulos B."/>
            <person name="Lu D."/>
            <person name="Skrede I."/>
            <person name="Drula E."/>
            <person name="Henrissat B."/>
            <person name="Morin E."/>
            <person name="Kohler A."/>
            <person name="Barry K."/>
            <person name="LaButti K."/>
            <person name="Morin E."/>
            <person name="Salamov A."/>
            <person name="Lipzen A."/>
            <person name="Mereny Z."/>
            <person name="Hegedus B."/>
            <person name="Baldrian P."/>
            <person name="Stursova M."/>
            <person name="Weitz H."/>
            <person name="Taylor A."/>
            <person name="Grigoriev I.V."/>
            <person name="Nagy L.G."/>
            <person name="Martin F."/>
            <person name="Kauserud H."/>
        </authorList>
    </citation>
    <scope>NUCLEOTIDE SEQUENCE</scope>
    <source>
        <strain evidence="3">9144</strain>
    </source>
</reference>
<feature type="transmembrane region" description="Helical" evidence="1">
    <location>
        <begin position="93"/>
        <end position="115"/>
    </location>
</feature>
<sequence>MSAPAPPPGPTGPTVDVRLSYGPLLIGIFFNMILYGVLIGQQLTYFKMTRRDPLWITALVWGVFFVETANTVFDMYMMYQPLILEYGAVPNLLPTLFVTQPLCVLVVGFPIQLFFIWRIRTLTQKRLIPGIILVFACVAVGGGIWTTVLIPIVATFKNIPQLYRSAQIWLITSGVTDLCIAASLASALRSKKTGFTMTDSVVDKIIRMTVQTGVVTALFSILDVVCFLTLRGKTVNFVWNIPLSKLYSNCLLSTLNAREYLKTNISAGSRGQQGNFVLSDQTFATDRKLDSQKQMQMPPSLGTFAQEETIGGEEEYGIRMTKVVERACV</sequence>
<feature type="transmembrane region" description="Helical" evidence="1">
    <location>
        <begin position="127"/>
        <end position="154"/>
    </location>
</feature>
<organism evidence="3 4">
    <name type="scientific">Mycena pura</name>
    <dbReference type="NCBI Taxonomy" id="153505"/>
    <lineage>
        <taxon>Eukaryota</taxon>
        <taxon>Fungi</taxon>
        <taxon>Dikarya</taxon>
        <taxon>Basidiomycota</taxon>
        <taxon>Agaricomycotina</taxon>
        <taxon>Agaricomycetes</taxon>
        <taxon>Agaricomycetidae</taxon>
        <taxon>Agaricales</taxon>
        <taxon>Marasmiineae</taxon>
        <taxon>Mycenaceae</taxon>
        <taxon>Mycena</taxon>
    </lineage>
</organism>
<evidence type="ECO:0000256" key="1">
    <source>
        <dbReference type="SAM" id="Phobius"/>
    </source>
</evidence>